<evidence type="ECO:0000313" key="8">
    <source>
        <dbReference type="Proteomes" id="UP000460221"/>
    </source>
</evidence>
<keyword evidence="4" id="KW-0862">Zinc</keyword>
<dbReference type="InterPro" id="IPR017150">
    <property type="entry name" value="Pept_M20_glutamate_carboxypep"/>
</dbReference>
<dbReference type="PANTHER" id="PTHR43808">
    <property type="entry name" value="ACETYLORNITHINE DEACETYLASE"/>
    <property type="match status" value="1"/>
</dbReference>
<dbReference type="InterPro" id="IPR036264">
    <property type="entry name" value="Bact_exopeptidase_dim_dom"/>
</dbReference>
<evidence type="ECO:0000256" key="5">
    <source>
        <dbReference type="PIRSR" id="PIRSR037238-1"/>
    </source>
</evidence>
<evidence type="ECO:0000256" key="3">
    <source>
        <dbReference type="ARBA" id="ARBA00022801"/>
    </source>
</evidence>
<evidence type="ECO:0000256" key="1">
    <source>
        <dbReference type="ARBA" id="ARBA00001947"/>
    </source>
</evidence>
<dbReference type="Proteomes" id="UP000460221">
    <property type="component" value="Unassembled WGS sequence"/>
</dbReference>
<dbReference type="EMBL" id="WLYK01000020">
    <property type="protein sequence ID" value="MTD17461.1"/>
    <property type="molecule type" value="Genomic_DNA"/>
</dbReference>
<proteinExistence type="predicted"/>
<evidence type="ECO:0000256" key="2">
    <source>
        <dbReference type="ARBA" id="ARBA00022723"/>
    </source>
</evidence>
<organism evidence="7 8">
    <name type="scientific">Nakamurella alba</name>
    <dbReference type="NCBI Taxonomy" id="2665158"/>
    <lineage>
        <taxon>Bacteria</taxon>
        <taxon>Bacillati</taxon>
        <taxon>Actinomycetota</taxon>
        <taxon>Actinomycetes</taxon>
        <taxon>Nakamurellales</taxon>
        <taxon>Nakamurellaceae</taxon>
        <taxon>Nakamurella</taxon>
    </lineage>
</organism>
<dbReference type="PROSITE" id="PS00758">
    <property type="entry name" value="ARGE_DAPE_CPG2_1"/>
    <property type="match status" value="1"/>
</dbReference>
<dbReference type="Pfam" id="PF07687">
    <property type="entry name" value="M20_dimer"/>
    <property type="match status" value="1"/>
</dbReference>
<keyword evidence="2" id="KW-0479">Metal-binding</keyword>
<protein>
    <submittedName>
        <fullName evidence="7">M20/M25/M40 family metallo-hydrolase</fullName>
    </submittedName>
</protein>
<comment type="caution">
    <text evidence="7">The sequence shown here is derived from an EMBL/GenBank/DDBJ whole genome shotgun (WGS) entry which is preliminary data.</text>
</comment>
<dbReference type="SUPFAM" id="SSF53187">
    <property type="entry name" value="Zn-dependent exopeptidases"/>
    <property type="match status" value="1"/>
</dbReference>
<reference evidence="7 8" key="1">
    <citation type="submission" date="2019-11" db="EMBL/GenBank/DDBJ databases">
        <authorList>
            <person name="Jiang L.-Q."/>
        </authorList>
    </citation>
    <scope>NUCLEOTIDE SEQUENCE [LARGE SCALE GENOMIC DNA]</scope>
    <source>
        <strain evidence="7 8">YIM 132087</strain>
    </source>
</reference>
<dbReference type="Gene3D" id="3.40.630.10">
    <property type="entry name" value="Zn peptidases"/>
    <property type="match status" value="1"/>
</dbReference>
<evidence type="ECO:0000313" key="7">
    <source>
        <dbReference type="EMBL" id="MTD17461.1"/>
    </source>
</evidence>
<accession>A0A7K1FTL4</accession>
<name>A0A7K1FTL4_9ACTN</name>
<feature type="active site" evidence="5">
    <location>
        <position position="70"/>
    </location>
</feature>
<evidence type="ECO:0000259" key="6">
    <source>
        <dbReference type="Pfam" id="PF07687"/>
    </source>
</evidence>
<dbReference type="InterPro" id="IPR050072">
    <property type="entry name" value="Peptidase_M20A"/>
</dbReference>
<dbReference type="CDD" id="cd03885">
    <property type="entry name" value="M20_CPDG2"/>
    <property type="match status" value="1"/>
</dbReference>
<comment type="cofactor">
    <cofactor evidence="1">
        <name>Zn(2+)</name>
        <dbReference type="ChEBI" id="CHEBI:29105"/>
    </cofactor>
</comment>
<feature type="active site" description="Proton acceptor" evidence="5">
    <location>
        <position position="124"/>
    </location>
</feature>
<dbReference type="GO" id="GO:0016787">
    <property type="term" value="F:hydrolase activity"/>
    <property type="evidence" value="ECO:0007669"/>
    <property type="project" value="UniProtKB-KW"/>
</dbReference>
<dbReference type="Gene3D" id="3.30.70.360">
    <property type="match status" value="1"/>
</dbReference>
<gene>
    <name evidence="7" type="ORF">GIS00_26365</name>
</gene>
<evidence type="ECO:0000256" key="4">
    <source>
        <dbReference type="ARBA" id="ARBA00022833"/>
    </source>
</evidence>
<keyword evidence="3 7" id="KW-0378">Hydrolase</keyword>
<dbReference type="SUPFAM" id="SSF55031">
    <property type="entry name" value="Bacterial exopeptidase dimerisation domain"/>
    <property type="match status" value="1"/>
</dbReference>
<feature type="domain" description="Peptidase M20 dimerisation" evidence="6">
    <location>
        <begin position="159"/>
        <end position="254"/>
    </location>
</feature>
<dbReference type="Pfam" id="PF01546">
    <property type="entry name" value="Peptidase_M20"/>
    <property type="match status" value="1"/>
</dbReference>
<dbReference type="InterPro" id="IPR011650">
    <property type="entry name" value="Peptidase_M20_dimer"/>
</dbReference>
<keyword evidence="8" id="KW-1185">Reference proteome</keyword>
<dbReference type="InterPro" id="IPR001261">
    <property type="entry name" value="ArgE/DapE_CS"/>
</dbReference>
<dbReference type="PIRSF" id="PIRSF037238">
    <property type="entry name" value="Carboxypeptidase_G2"/>
    <property type="match status" value="1"/>
</dbReference>
<dbReference type="AlphaFoldDB" id="A0A7K1FTL4"/>
<dbReference type="InterPro" id="IPR002933">
    <property type="entry name" value="Peptidase_M20"/>
</dbReference>
<dbReference type="GO" id="GO:0046872">
    <property type="term" value="F:metal ion binding"/>
    <property type="evidence" value="ECO:0007669"/>
    <property type="project" value="UniProtKB-KW"/>
</dbReference>
<dbReference type="PANTHER" id="PTHR43808:SF9">
    <property type="entry name" value="BLL0789 PROTEIN"/>
    <property type="match status" value="1"/>
</dbReference>
<sequence length="362" mass="36704">MVDDIGTLVRCESPSSDHEALHRSAAVVVDLAARITGAEAETVVLAGVPHVRVRTGTGDGPRVLLLAHHDTVWPIGTLATLPFDVTDGVLRGPGCFDMKAGVVMALHALRGCEVPVTLLVTGDEEVGSGTSRALIEQEAAGCAAVLVTEPSGDGGAIKIARKGVANYLFTVEGRAAHAGLEPEKGVNAGLEIARIALAAADLGNSEVGTTVTPTTSAAGESSNTVPARAWLRVDVRFAEPTEFTRVDQALRALAPADPAARILVDADPPRPPLTTEMSSGLAALACELAPAAGVPVPELISVGGGSDGNFTAALGIPTLDGLGAVGGGAHAVTEHLLVSELAGRTRLLRALIERVAADAAAD</sequence>